<evidence type="ECO:0000256" key="8">
    <source>
        <dbReference type="ARBA" id="ARBA00023080"/>
    </source>
</evidence>
<dbReference type="GO" id="GO:0009117">
    <property type="term" value="P:nucleotide metabolic process"/>
    <property type="evidence" value="ECO:0007669"/>
    <property type="project" value="UniProtKB-KW"/>
</dbReference>
<name>A0A3N2QBI2_9BACT</name>
<dbReference type="AlphaFoldDB" id="A0A3N2QBI2"/>
<dbReference type="GO" id="GO:0047429">
    <property type="term" value="F:nucleoside triphosphate diphosphatase activity"/>
    <property type="evidence" value="ECO:0007669"/>
    <property type="project" value="InterPro"/>
</dbReference>
<keyword evidence="7" id="KW-0460">Magnesium</keyword>
<comment type="subcellular location">
    <subcellularLocation>
        <location evidence="1">Cytoplasm</location>
    </subcellularLocation>
</comment>
<evidence type="ECO:0000256" key="4">
    <source>
        <dbReference type="ARBA" id="ARBA00022723"/>
    </source>
</evidence>
<dbReference type="GO" id="GO:0046872">
    <property type="term" value="F:metal ion binding"/>
    <property type="evidence" value="ECO:0007669"/>
    <property type="project" value="UniProtKB-KW"/>
</dbReference>
<dbReference type="GO" id="GO:0000166">
    <property type="term" value="F:nucleotide binding"/>
    <property type="evidence" value="ECO:0007669"/>
    <property type="project" value="UniProtKB-KW"/>
</dbReference>
<dbReference type="Proteomes" id="UP000270927">
    <property type="component" value="Unassembled WGS sequence"/>
</dbReference>
<comment type="similarity">
    <text evidence="2">Belongs to the HAM1 NTPase family.</text>
</comment>
<proteinExistence type="inferred from homology"/>
<accession>A0A3N2QBI2</accession>
<reference evidence="9 10" key="1">
    <citation type="submission" date="2018-09" db="EMBL/GenBank/DDBJ databases">
        <title>Comparative Genomics of Wolbachia-Cardinium Dual Endosymbiosis in a Plant-Parasitic Nematode.</title>
        <authorList>
            <person name="Brown A.M.V."/>
            <person name="Wasala S.K."/>
            <person name="Howe D.K."/>
            <person name="Peetz A.B."/>
            <person name="Zasada I.A."/>
            <person name="Denver D.R."/>
        </authorList>
    </citation>
    <scope>NUCLEOTIDE SEQUENCE [LARGE SCALE GENOMIC DNA]</scope>
    <source>
        <strain evidence="9 10">Pp_1</strain>
    </source>
</reference>
<evidence type="ECO:0000313" key="9">
    <source>
        <dbReference type="EMBL" id="ROT47186.1"/>
    </source>
</evidence>
<keyword evidence="3" id="KW-0963">Cytoplasm</keyword>
<keyword evidence="5" id="KW-0547">Nucleotide-binding</keyword>
<dbReference type="EMBL" id="RARA01000025">
    <property type="protein sequence ID" value="ROT47186.1"/>
    <property type="molecule type" value="Genomic_DNA"/>
</dbReference>
<dbReference type="OrthoDB" id="9807456at2"/>
<dbReference type="FunFam" id="3.90.950.10:FF:000003">
    <property type="entry name" value="Inosine triphosphate pyrophosphatase"/>
    <property type="match status" value="1"/>
</dbReference>
<evidence type="ECO:0000313" key="10">
    <source>
        <dbReference type="Proteomes" id="UP000270927"/>
    </source>
</evidence>
<dbReference type="GO" id="GO:0005737">
    <property type="term" value="C:cytoplasm"/>
    <property type="evidence" value="ECO:0007669"/>
    <property type="project" value="UniProtKB-SubCell"/>
</dbReference>
<evidence type="ECO:0000256" key="7">
    <source>
        <dbReference type="ARBA" id="ARBA00022842"/>
    </source>
</evidence>
<comment type="caution">
    <text evidence="9">The sequence shown here is derived from an EMBL/GenBank/DDBJ whole genome shotgun (WGS) entry which is preliminary data.</text>
</comment>
<keyword evidence="8" id="KW-0546">Nucleotide metabolism</keyword>
<dbReference type="GO" id="GO:0009143">
    <property type="term" value="P:nucleoside triphosphate catabolic process"/>
    <property type="evidence" value="ECO:0007669"/>
    <property type="project" value="InterPro"/>
</dbReference>
<keyword evidence="6" id="KW-0378">Hydrolase</keyword>
<evidence type="ECO:0000256" key="6">
    <source>
        <dbReference type="ARBA" id="ARBA00022801"/>
    </source>
</evidence>
<gene>
    <name evidence="9" type="ORF">EDM02_03420</name>
</gene>
<sequence length="198" mass="22139">MPVKEINFVTSNALKLKEVRAILGNNSFCNFKLLHYSLELPELQASPTEIAINKCMTAANVVQGPALIDDTMLTFNSLNGLPGPYIKAFIAQIGLEGLVRILTDFQDKSAQVSCTFGYTEGPNHKVHLFTGTINGKIVAPSPYLDTSQSSWGSIFQPDGYHINYAMMDQDEKNKISHRYKALMLLKEYFMKQANERLD</sequence>
<evidence type="ECO:0000256" key="1">
    <source>
        <dbReference type="ARBA" id="ARBA00004496"/>
    </source>
</evidence>
<evidence type="ECO:0000256" key="5">
    <source>
        <dbReference type="ARBA" id="ARBA00022741"/>
    </source>
</evidence>
<dbReference type="PANTHER" id="PTHR11067:SF9">
    <property type="entry name" value="INOSINE TRIPHOSPHATE PYROPHOSPHATASE"/>
    <property type="match status" value="1"/>
</dbReference>
<evidence type="ECO:0000256" key="2">
    <source>
        <dbReference type="ARBA" id="ARBA00008023"/>
    </source>
</evidence>
<organism evidence="9 10">
    <name type="scientific">Candidatus Cardinium hertigii</name>
    <dbReference type="NCBI Taxonomy" id="247481"/>
    <lineage>
        <taxon>Bacteria</taxon>
        <taxon>Pseudomonadati</taxon>
        <taxon>Bacteroidota</taxon>
        <taxon>Cytophagia</taxon>
        <taxon>Cytophagales</taxon>
        <taxon>Amoebophilaceae</taxon>
        <taxon>Candidatus Cardinium</taxon>
    </lineage>
</organism>
<dbReference type="PANTHER" id="PTHR11067">
    <property type="entry name" value="INOSINE TRIPHOSPHATE PYROPHOSPHATASE/HAM1 PROTEIN"/>
    <property type="match status" value="1"/>
</dbReference>
<keyword evidence="10" id="KW-1185">Reference proteome</keyword>
<dbReference type="SUPFAM" id="SSF52972">
    <property type="entry name" value="ITPase-like"/>
    <property type="match status" value="1"/>
</dbReference>
<dbReference type="CDD" id="cd00515">
    <property type="entry name" value="HAM1"/>
    <property type="match status" value="1"/>
</dbReference>
<dbReference type="Gene3D" id="3.90.950.10">
    <property type="match status" value="1"/>
</dbReference>
<evidence type="ECO:0000256" key="3">
    <source>
        <dbReference type="ARBA" id="ARBA00022490"/>
    </source>
</evidence>
<protein>
    <submittedName>
        <fullName evidence="9">Non-canonical purine NTP pyrophosphatase</fullName>
    </submittedName>
</protein>
<dbReference type="InterPro" id="IPR002637">
    <property type="entry name" value="RdgB/HAM1"/>
</dbReference>
<dbReference type="InterPro" id="IPR029001">
    <property type="entry name" value="ITPase-like_fam"/>
</dbReference>
<keyword evidence="4" id="KW-0479">Metal-binding</keyword>
<dbReference type="Pfam" id="PF01725">
    <property type="entry name" value="Ham1p_like"/>
    <property type="match status" value="1"/>
</dbReference>